<protein>
    <submittedName>
        <fullName evidence="1">Uncharacterized protein</fullName>
    </submittedName>
</protein>
<sequence length="103" mass="11328">MRASVVMNRDNSRCQNALVVKSDKKTAALIVSNETTFSFKKVNTRSWWEHQFYQPCLRAKSSAQTVELTSAVVEVMIIETCAVAHHASPPPTLLCLFSGSIGG</sequence>
<proteinExistence type="predicted"/>
<comment type="caution">
    <text evidence="1">The sequence shown here is derived from an EMBL/GenBank/DDBJ whole genome shotgun (WGS) entry which is preliminary data.</text>
</comment>
<keyword evidence="2" id="KW-1185">Reference proteome</keyword>
<dbReference type="AlphaFoldDB" id="A0A4Y2EUK2"/>
<dbReference type="Proteomes" id="UP000499080">
    <property type="component" value="Unassembled WGS sequence"/>
</dbReference>
<evidence type="ECO:0000313" key="1">
    <source>
        <dbReference type="EMBL" id="GBM31989.1"/>
    </source>
</evidence>
<accession>A0A4Y2EUK2</accession>
<evidence type="ECO:0000313" key="2">
    <source>
        <dbReference type="Proteomes" id="UP000499080"/>
    </source>
</evidence>
<reference evidence="1 2" key="1">
    <citation type="journal article" date="2019" name="Sci. Rep.">
        <title>Orb-weaving spider Araneus ventricosus genome elucidates the spidroin gene catalogue.</title>
        <authorList>
            <person name="Kono N."/>
            <person name="Nakamura H."/>
            <person name="Ohtoshi R."/>
            <person name="Moran D.A.P."/>
            <person name="Shinohara A."/>
            <person name="Yoshida Y."/>
            <person name="Fujiwara M."/>
            <person name="Mori M."/>
            <person name="Tomita M."/>
            <person name="Arakawa K."/>
        </authorList>
    </citation>
    <scope>NUCLEOTIDE SEQUENCE [LARGE SCALE GENOMIC DNA]</scope>
</reference>
<name>A0A4Y2EUK2_ARAVE</name>
<dbReference type="EMBL" id="BGPR01247782">
    <property type="protein sequence ID" value="GBM31989.1"/>
    <property type="molecule type" value="Genomic_DNA"/>
</dbReference>
<organism evidence="1 2">
    <name type="scientific">Araneus ventricosus</name>
    <name type="common">Orbweaver spider</name>
    <name type="synonym">Epeira ventricosa</name>
    <dbReference type="NCBI Taxonomy" id="182803"/>
    <lineage>
        <taxon>Eukaryota</taxon>
        <taxon>Metazoa</taxon>
        <taxon>Ecdysozoa</taxon>
        <taxon>Arthropoda</taxon>
        <taxon>Chelicerata</taxon>
        <taxon>Arachnida</taxon>
        <taxon>Araneae</taxon>
        <taxon>Araneomorphae</taxon>
        <taxon>Entelegynae</taxon>
        <taxon>Araneoidea</taxon>
        <taxon>Araneidae</taxon>
        <taxon>Araneus</taxon>
    </lineage>
</organism>
<gene>
    <name evidence="1" type="ORF">AVEN_24320_1</name>
</gene>